<accession>A0A076LIJ4</accession>
<feature type="region of interest" description="Disordered" evidence="1">
    <location>
        <begin position="1"/>
        <end position="37"/>
    </location>
</feature>
<sequence>MAQGADPAHRRQARAVDGRPRGRRTASAGEIDRYWAG</sequence>
<evidence type="ECO:0000313" key="3">
    <source>
        <dbReference type="Proteomes" id="UP000028681"/>
    </source>
</evidence>
<reference evidence="2 3" key="1">
    <citation type="journal article" date="2012" name="PLoS ONE">
        <title>Edwardsiella comparative phylogenomics reveal the new intra/inter-species taxonomic relationships, virulence evolution and niche adaptation mechanisms.</title>
        <authorList>
            <person name="Yang M."/>
            <person name="Lv Y."/>
            <person name="Xiao J."/>
            <person name="Wu H."/>
            <person name="Zheng H."/>
            <person name="Liu Q."/>
            <person name="Zhang Y."/>
            <person name="Wang Q."/>
        </authorList>
    </citation>
    <scope>NUCLEOTIDE SEQUENCE [LARGE SCALE GENOMIC DNA]</scope>
    <source>
        <strain evidence="3">080813</strain>
    </source>
</reference>
<evidence type="ECO:0000313" key="2">
    <source>
        <dbReference type="EMBL" id="AIJ08405.1"/>
    </source>
</evidence>
<proteinExistence type="predicted"/>
<dbReference type="EMBL" id="CP006664">
    <property type="protein sequence ID" value="AIJ08405.1"/>
    <property type="molecule type" value="Genomic_DNA"/>
</dbReference>
<dbReference type="Proteomes" id="UP000028681">
    <property type="component" value="Chromosome"/>
</dbReference>
<gene>
    <name evidence="2" type="ORF">ETEE_1959</name>
</gene>
<protein>
    <submittedName>
        <fullName evidence="2">Uncharacterized protein</fullName>
    </submittedName>
</protein>
<dbReference type="KEGG" id="ete:ETEE_1959"/>
<name>A0A076LIJ4_9GAMM</name>
<dbReference type="HOGENOM" id="CLU_3343085_0_0_6"/>
<dbReference type="AlphaFoldDB" id="A0A076LIJ4"/>
<evidence type="ECO:0000256" key="1">
    <source>
        <dbReference type="SAM" id="MobiDB-lite"/>
    </source>
</evidence>
<organism evidence="2 3">
    <name type="scientific">Edwardsiella anguillarum ET080813</name>
    <dbReference type="NCBI Taxonomy" id="667120"/>
    <lineage>
        <taxon>Bacteria</taxon>
        <taxon>Pseudomonadati</taxon>
        <taxon>Pseudomonadota</taxon>
        <taxon>Gammaproteobacteria</taxon>
        <taxon>Enterobacterales</taxon>
        <taxon>Hafniaceae</taxon>
        <taxon>Edwardsiella</taxon>
    </lineage>
</organism>